<proteinExistence type="predicted"/>
<dbReference type="Gene3D" id="3.40.50.2000">
    <property type="entry name" value="Glycogen Phosphorylase B"/>
    <property type="match status" value="2"/>
</dbReference>
<name>A0ABV1RPZ7_9BACT</name>
<organism evidence="1 2">
    <name type="scientific">Pontibacter populi</name>
    <dbReference type="NCBI Taxonomy" id="890055"/>
    <lineage>
        <taxon>Bacteria</taxon>
        <taxon>Pseudomonadati</taxon>
        <taxon>Bacteroidota</taxon>
        <taxon>Cytophagia</taxon>
        <taxon>Cytophagales</taxon>
        <taxon>Hymenobacteraceae</taxon>
        <taxon>Pontibacter</taxon>
    </lineage>
</organism>
<dbReference type="RefSeq" id="WP_350410747.1">
    <property type="nucleotide sequence ID" value="NZ_JBEOKT010000002.1"/>
</dbReference>
<comment type="caution">
    <text evidence="1">The sequence shown here is derived from an EMBL/GenBank/DDBJ whole genome shotgun (WGS) entry which is preliminary data.</text>
</comment>
<dbReference type="SUPFAM" id="SSF53756">
    <property type="entry name" value="UDP-Glycosyltransferase/glycogen phosphorylase"/>
    <property type="match status" value="1"/>
</dbReference>
<gene>
    <name evidence="1" type="ORF">ABS362_02725</name>
</gene>
<protein>
    <recommendedName>
        <fullName evidence="3">Glycosyltransferase subfamily 4-like N-terminal domain-containing protein</fullName>
    </recommendedName>
</protein>
<evidence type="ECO:0008006" key="3">
    <source>
        <dbReference type="Google" id="ProtNLM"/>
    </source>
</evidence>
<dbReference type="Proteomes" id="UP001476807">
    <property type="component" value="Unassembled WGS sequence"/>
</dbReference>
<dbReference type="EMBL" id="JBEOKT010000002">
    <property type="protein sequence ID" value="MER2996441.1"/>
    <property type="molecule type" value="Genomic_DNA"/>
</dbReference>
<evidence type="ECO:0000313" key="2">
    <source>
        <dbReference type="Proteomes" id="UP001476807"/>
    </source>
</evidence>
<sequence>MPHIKALVEFEQVKKIILITLEEKTNLEDGTSIITDLPKVKWFPFTASNYKVRLLNQIGDYRNGCKKLQHVIAAENADAVIAHGAPAGTIVHKATKRSDVPYFVSLFEPHADYMLESGVWNKCGLRYMMQKRWEEHQKNAAGLMPVAEGYKQKLLTEGVPGNKVIAVPCSVDADHFRFDAAGRTKMRRKLRWEKATIGIYVGKFGGLYYNEEAFQIYQQCFRLIPDFRLIILSPQPKEEIKQQLSIYKMDLGNVYVASVPHEQVPIFLSASDFALATYKAGPSKKYLSPVKIGEYWANGLPVLLTEGVGDDSDIIKNEGGGALFNLQQTGSLEKAIEQIQTIVRNPKHRYEIPKLALEYRSPEKIREAYEYFFAQLANSEL</sequence>
<reference evidence="1 2" key="1">
    <citation type="submission" date="2024-06" db="EMBL/GenBank/DDBJ databases">
        <title>Pontibacter populi HYL7-15.</title>
        <authorList>
            <person name="Kim M.K."/>
        </authorList>
    </citation>
    <scope>NUCLEOTIDE SEQUENCE [LARGE SCALE GENOMIC DNA]</scope>
    <source>
        <strain evidence="1 2">HYL7-15</strain>
    </source>
</reference>
<keyword evidence="2" id="KW-1185">Reference proteome</keyword>
<accession>A0ABV1RPZ7</accession>
<evidence type="ECO:0000313" key="1">
    <source>
        <dbReference type="EMBL" id="MER2996441.1"/>
    </source>
</evidence>